<evidence type="ECO:0000256" key="4">
    <source>
        <dbReference type="ARBA" id="ARBA00023239"/>
    </source>
</evidence>
<name>A0A165HH56_9BASI</name>
<protein>
    <recommendedName>
        <fullName evidence="5">CENP-V/GFA domain-containing protein</fullName>
    </recommendedName>
</protein>
<keyword evidence="3" id="KW-0862">Zinc</keyword>
<dbReference type="Pfam" id="PF04828">
    <property type="entry name" value="GFA"/>
    <property type="match status" value="1"/>
</dbReference>
<dbReference type="GO" id="GO:0046872">
    <property type="term" value="F:metal ion binding"/>
    <property type="evidence" value="ECO:0007669"/>
    <property type="project" value="UniProtKB-KW"/>
</dbReference>
<keyword evidence="7" id="KW-1185">Reference proteome</keyword>
<dbReference type="SUPFAM" id="SSF51316">
    <property type="entry name" value="Mss4-like"/>
    <property type="match status" value="1"/>
</dbReference>
<evidence type="ECO:0000256" key="2">
    <source>
        <dbReference type="ARBA" id="ARBA00022723"/>
    </source>
</evidence>
<evidence type="ECO:0000256" key="1">
    <source>
        <dbReference type="ARBA" id="ARBA00005495"/>
    </source>
</evidence>
<keyword evidence="2" id="KW-0479">Metal-binding</keyword>
<sequence>MSANIPTEAPKPFEPLHGECTCGNIKYEVVAPPVGKPCLCHCNNCKRQTGSMFTSNVIVLRETLNITGKYKVWSRGDDGKGWSSLFCPECGTPICSFRDDRPDKAVVRIGTLDSRDLVRLEKPVLEMFCARKIGWPADVEGAAQFEEWPTRDDLSQVDGSASIT</sequence>
<dbReference type="AlphaFoldDB" id="A0A165HH56"/>
<dbReference type="STRING" id="1353952.A0A165HH56"/>
<dbReference type="InterPro" id="IPR006913">
    <property type="entry name" value="CENP-V/GFA"/>
</dbReference>
<gene>
    <name evidence="6" type="ORF">CALCODRAFT_481698</name>
</gene>
<evidence type="ECO:0000313" key="7">
    <source>
        <dbReference type="Proteomes" id="UP000076842"/>
    </source>
</evidence>
<dbReference type="Gene3D" id="3.90.1590.10">
    <property type="entry name" value="glutathione-dependent formaldehyde- activating enzyme (gfa)"/>
    <property type="match status" value="1"/>
</dbReference>
<dbReference type="OrthoDB" id="428768at2759"/>
<dbReference type="Proteomes" id="UP000076842">
    <property type="component" value="Unassembled WGS sequence"/>
</dbReference>
<evidence type="ECO:0000259" key="5">
    <source>
        <dbReference type="PROSITE" id="PS51891"/>
    </source>
</evidence>
<evidence type="ECO:0000256" key="3">
    <source>
        <dbReference type="ARBA" id="ARBA00022833"/>
    </source>
</evidence>
<organism evidence="6 7">
    <name type="scientific">Calocera cornea HHB12733</name>
    <dbReference type="NCBI Taxonomy" id="1353952"/>
    <lineage>
        <taxon>Eukaryota</taxon>
        <taxon>Fungi</taxon>
        <taxon>Dikarya</taxon>
        <taxon>Basidiomycota</taxon>
        <taxon>Agaricomycotina</taxon>
        <taxon>Dacrymycetes</taxon>
        <taxon>Dacrymycetales</taxon>
        <taxon>Dacrymycetaceae</taxon>
        <taxon>Calocera</taxon>
    </lineage>
</organism>
<dbReference type="PANTHER" id="PTHR33337">
    <property type="entry name" value="GFA DOMAIN-CONTAINING PROTEIN"/>
    <property type="match status" value="1"/>
</dbReference>
<dbReference type="InParanoid" id="A0A165HH56"/>
<proteinExistence type="inferred from homology"/>
<feature type="domain" description="CENP-V/GFA" evidence="5">
    <location>
        <begin position="16"/>
        <end position="129"/>
    </location>
</feature>
<dbReference type="PANTHER" id="PTHR33337:SF40">
    <property type="entry name" value="CENP-V_GFA DOMAIN-CONTAINING PROTEIN-RELATED"/>
    <property type="match status" value="1"/>
</dbReference>
<dbReference type="PROSITE" id="PS51891">
    <property type="entry name" value="CENP_V_GFA"/>
    <property type="match status" value="1"/>
</dbReference>
<dbReference type="EMBL" id="KV423942">
    <property type="protein sequence ID" value="KZT59297.1"/>
    <property type="molecule type" value="Genomic_DNA"/>
</dbReference>
<reference evidence="6 7" key="1">
    <citation type="journal article" date="2016" name="Mol. Biol. Evol.">
        <title>Comparative Genomics of Early-Diverging Mushroom-Forming Fungi Provides Insights into the Origins of Lignocellulose Decay Capabilities.</title>
        <authorList>
            <person name="Nagy L.G."/>
            <person name="Riley R."/>
            <person name="Tritt A."/>
            <person name="Adam C."/>
            <person name="Daum C."/>
            <person name="Floudas D."/>
            <person name="Sun H."/>
            <person name="Yadav J.S."/>
            <person name="Pangilinan J."/>
            <person name="Larsson K.H."/>
            <person name="Matsuura K."/>
            <person name="Barry K."/>
            <person name="Labutti K."/>
            <person name="Kuo R."/>
            <person name="Ohm R.A."/>
            <person name="Bhattacharya S.S."/>
            <person name="Shirouzu T."/>
            <person name="Yoshinaga Y."/>
            <person name="Martin F.M."/>
            <person name="Grigoriev I.V."/>
            <person name="Hibbett D.S."/>
        </authorList>
    </citation>
    <scope>NUCLEOTIDE SEQUENCE [LARGE SCALE GENOMIC DNA]</scope>
    <source>
        <strain evidence="6 7">HHB12733</strain>
    </source>
</reference>
<comment type="similarity">
    <text evidence="1">Belongs to the Gfa family.</text>
</comment>
<dbReference type="InterPro" id="IPR011057">
    <property type="entry name" value="Mss4-like_sf"/>
</dbReference>
<keyword evidence="4" id="KW-0456">Lyase</keyword>
<evidence type="ECO:0000313" key="6">
    <source>
        <dbReference type="EMBL" id="KZT59297.1"/>
    </source>
</evidence>
<accession>A0A165HH56</accession>
<dbReference type="GO" id="GO:0016846">
    <property type="term" value="F:carbon-sulfur lyase activity"/>
    <property type="evidence" value="ECO:0007669"/>
    <property type="project" value="InterPro"/>
</dbReference>